<reference evidence="1 2" key="1">
    <citation type="journal article" date="2019" name="Sci. Rep.">
        <title>Orb-weaving spider Araneus ventricosus genome elucidates the spidroin gene catalogue.</title>
        <authorList>
            <person name="Kono N."/>
            <person name="Nakamura H."/>
            <person name="Ohtoshi R."/>
            <person name="Moran D.A.P."/>
            <person name="Shinohara A."/>
            <person name="Yoshida Y."/>
            <person name="Fujiwara M."/>
            <person name="Mori M."/>
            <person name="Tomita M."/>
            <person name="Arakawa K."/>
        </authorList>
    </citation>
    <scope>NUCLEOTIDE SEQUENCE [LARGE SCALE GENOMIC DNA]</scope>
</reference>
<comment type="caution">
    <text evidence="1">The sequence shown here is derived from an EMBL/GenBank/DDBJ whole genome shotgun (WGS) entry which is preliminary data.</text>
</comment>
<name>A0A4Y2GAS1_ARAVE</name>
<accession>A0A4Y2GAS1</accession>
<evidence type="ECO:0000313" key="2">
    <source>
        <dbReference type="Proteomes" id="UP000499080"/>
    </source>
</evidence>
<proteinExistence type="predicted"/>
<dbReference type="Proteomes" id="UP000499080">
    <property type="component" value="Unassembled WGS sequence"/>
</dbReference>
<keyword evidence="2" id="KW-1185">Reference proteome</keyword>
<gene>
    <name evidence="1" type="ORF">AVEN_183163_1</name>
</gene>
<evidence type="ECO:0000313" key="1">
    <source>
        <dbReference type="EMBL" id="GBM49805.1"/>
    </source>
</evidence>
<sequence>MNIRQIRPEVCVSAKKYANPLGRSANQDLKESPRDHSGCPIPREANIDLFLRTQNHVFISLLEVLSSARCYFISESFRRSAKHQSSWFIATFTKASLATPV</sequence>
<organism evidence="1 2">
    <name type="scientific">Araneus ventricosus</name>
    <name type="common">Orbweaver spider</name>
    <name type="synonym">Epeira ventricosa</name>
    <dbReference type="NCBI Taxonomy" id="182803"/>
    <lineage>
        <taxon>Eukaryota</taxon>
        <taxon>Metazoa</taxon>
        <taxon>Ecdysozoa</taxon>
        <taxon>Arthropoda</taxon>
        <taxon>Chelicerata</taxon>
        <taxon>Arachnida</taxon>
        <taxon>Araneae</taxon>
        <taxon>Araneomorphae</taxon>
        <taxon>Entelegynae</taxon>
        <taxon>Araneoidea</taxon>
        <taxon>Araneidae</taxon>
        <taxon>Araneus</taxon>
    </lineage>
</organism>
<dbReference type="AlphaFoldDB" id="A0A4Y2GAS1"/>
<dbReference type="EMBL" id="BGPR01098617">
    <property type="protein sequence ID" value="GBM49805.1"/>
    <property type="molecule type" value="Genomic_DNA"/>
</dbReference>
<protein>
    <submittedName>
        <fullName evidence="1">Uncharacterized protein</fullName>
    </submittedName>
</protein>